<dbReference type="SUPFAM" id="SSF109854">
    <property type="entry name" value="DinB/YfiT-like putative metalloenzymes"/>
    <property type="match status" value="1"/>
</dbReference>
<dbReference type="EMBL" id="CADCUM010000103">
    <property type="protein sequence ID" value="CAA9396022.1"/>
    <property type="molecule type" value="Genomic_DNA"/>
</dbReference>
<dbReference type="InterPro" id="IPR007061">
    <property type="entry name" value="MST-like"/>
</dbReference>
<protein>
    <recommendedName>
        <fullName evidence="2">Type I restriction-modification system methyltransferase subunit</fullName>
    </recommendedName>
</protein>
<organism evidence="1">
    <name type="scientific">uncultured Nocardioides sp</name>
    <dbReference type="NCBI Taxonomy" id="198441"/>
    <lineage>
        <taxon>Bacteria</taxon>
        <taxon>Bacillati</taxon>
        <taxon>Actinomycetota</taxon>
        <taxon>Actinomycetes</taxon>
        <taxon>Propionibacteriales</taxon>
        <taxon>Nocardioidaceae</taxon>
        <taxon>Nocardioides</taxon>
        <taxon>environmental samples</taxon>
    </lineage>
</organism>
<dbReference type="Gene3D" id="1.20.120.450">
    <property type="entry name" value="dinb family like domain"/>
    <property type="match status" value="1"/>
</dbReference>
<reference evidence="1" key="1">
    <citation type="submission" date="2020-02" db="EMBL/GenBank/DDBJ databases">
        <authorList>
            <person name="Meier V. D."/>
        </authorList>
    </citation>
    <scope>NUCLEOTIDE SEQUENCE</scope>
    <source>
        <strain evidence="1">AVDCRST_MAG32</strain>
    </source>
</reference>
<accession>A0A6J4NV01</accession>
<dbReference type="AlphaFoldDB" id="A0A6J4NV01"/>
<proteinExistence type="predicted"/>
<dbReference type="InterPro" id="IPR034660">
    <property type="entry name" value="DinB/YfiT-like"/>
</dbReference>
<dbReference type="Pfam" id="PF04978">
    <property type="entry name" value="MST"/>
    <property type="match status" value="1"/>
</dbReference>
<sequence length="199" mass="21824">MSDLLEPKPALQEYLQGARDALLWKLDGLGERELRRPRTPTGTNLLGIVKHCANTEIGYFGPTFGRAWPAPDHPAYVAEDAYDADPQADWWVDAETSAEEVAAFYREVWAFADETIAALPLEARGEVPWWGEGGTVTLQRVLVHVIADLTRHAGHADILREQADGATGLLVANSNLPDGLDWPAYVARLEAVATRFPPG</sequence>
<name>A0A6J4NV01_9ACTN</name>
<gene>
    <name evidence="1" type="ORF">AVDCRST_MAG32-2637</name>
</gene>
<evidence type="ECO:0000313" key="1">
    <source>
        <dbReference type="EMBL" id="CAA9396022.1"/>
    </source>
</evidence>
<evidence type="ECO:0008006" key="2">
    <source>
        <dbReference type="Google" id="ProtNLM"/>
    </source>
</evidence>